<dbReference type="SUPFAM" id="SSF53649">
    <property type="entry name" value="Alkaline phosphatase-like"/>
    <property type="match status" value="1"/>
</dbReference>
<organism evidence="1 2">
    <name type="scientific">Pandoraea fibrosis</name>
    <dbReference type="NCBI Taxonomy" id="1891094"/>
    <lineage>
        <taxon>Bacteria</taxon>
        <taxon>Pseudomonadati</taxon>
        <taxon>Pseudomonadota</taxon>
        <taxon>Betaproteobacteria</taxon>
        <taxon>Burkholderiales</taxon>
        <taxon>Burkholderiaceae</taxon>
        <taxon>Pandoraea</taxon>
    </lineage>
</organism>
<dbReference type="Gene3D" id="3.40.720.10">
    <property type="entry name" value="Alkaline Phosphatase, subunit A"/>
    <property type="match status" value="1"/>
</dbReference>
<evidence type="ECO:0008006" key="3">
    <source>
        <dbReference type="Google" id="ProtNLM"/>
    </source>
</evidence>
<evidence type="ECO:0000313" key="1">
    <source>
        <dbReference type="EMBL" id="QHF15294.1"/>
    </source>
</evidence>
<dbReference type="RefSeq" id="WP_144400465.1">
    <property type="nucleotide sequence ID" value="NZ_CP047385.1"/>
</dbReference>
<name>A0ABX6HXX5_9BURK</name>
<dbReference type="InterPro" id="IPR017850">
    <property type="entry name" value="Alkaline_phosphatase_core_sf"/>
</dbReference>
<evidence type="ECO:0000313" key="2">
    <source>
        <dbReference type="Proteomes" id="UP000035080"/>
    </source>
</evidence>
<dbReference type="Proteomes" id="UP000035080">
    <property type="component" value="Chromosome"/>
</dbReference>
<sequence length="466" mass="52256">MARNERVQIPDRLVIFLCTPDISPHMNTTAHKPLLVVELNEVNFDLVRRYLSTNELPAFRRLLTEFDSIETFAESQYDQLEPWIQWVSAHSGKTFGEHGIFRLGDGAVSNIPQIYEALEGAGLSVGAISPMNSRNSLARPAYFVPDPWTQTPSDSSGFSRRLTAMLRQTVNENAQGKISWRSLLTLAEVVLRTFNLRGTKQLVKLIGKAKGCHWYKALVLDQLIHLVHLHSLQAARPDVSFVFFNAGAHIQHHYYFNSTQIQTASKNPAWYVSASADPILDMIKAYDHALEDYLALVDQGARLLLATGLTQVPYNRVKFYYRLRNHAEFLGRLGIRFIAVQPRMTRDFEILFASNEEATAAADSLSALKLSRDGVQLFNEIDNRGKSLFVTLTYPNEIIPGDKAVSPEVEVADLDKQFTFVAIKNGMHDTKGFAFASKGSLKSIPRSAVHVSALYDLTMQAANRSL</sequence>
<reference evidence="1 2" key="1">
    <citation type="journal article" date="2015" name="Genome Announc.">
        <title>Genome Sequences of Two Pandoraea pnomenusa Isolates Recovered 11 Months Apart from a Cystic Fibrosis Patient.</title>
        <authorList>
            <person name="Ee R."/>
            <person name="Ambrose M."/>
            <person name="Lazenby J."/>
            <person name="Williams P."/>
            <person name="Chan K.G."/>
            <person name="Roddam L."/>
        </authorList>
    </citation>
    <scope>NUCLEOTIDE SEQUENCE [LARGE SCALE GENOMIC DNA]</scope>
    <source>
        <strain evidence="1 2">6399</strain>
    </source>
</reference>
<proteinExistence type="predicted"/>
<keyword evidence="2" id="KW-1185">Reference proteome</keyword>
<protein>
    <recommendedName>
        <fullName evidence="3">Type I phosphodiesterase/nucleotide pyrophosphatase</fullName>
    </recommendedName>
</protein>
<gene>
    <name evidence="1" type="ORF">PI93_023585</name>
</gene>
<accession>A0ABX6HXX5</accession>
<dbReference type="EMBL" id="CP047385">
    <property type="protein sequence ID" value="QHF15294.1"/>
    <property type="molecule type" value="Genomic_DNA"/>
</dbReference>